<protein>
    <submittedName>
        <fullName evidence="3">Single-stranded DNA-specific DHH superfamily exonuclease</fullName>
    </submittedName>
</protein>
<dbReference type="AlphaFoldDB" id="A0A841R9V3"/>
<keyword evidence="3" id="KW-0378">Hydrolase</keyword>
<dbReference type="Gene3D" id="3.90.1640.30">
    <property type="match status" value="1"/>
</dbReference>
<name>A0A841R9V3_9SPIO</name>
<dbReference type="Pfam" id="PF01368">
    <property type="entry name" value="DHH"/>
    <property type="match status" value="1"/>
</dbReference>
<dbReference type="GO" id="GO:0004527">
    <property type="term" value="F:exonuclease activity"/>
    <property type="evidence" value="ECO:0007669"/>
    <property type="project" value="UniProtKB-KW"/>
</dbReference>
<keyword evidence="3" id="KW-0540">Nuclease</keyword>
<comment type="caution">
    <text evidence="3">The sequence shown here is derived from an EMBL/GenBank/DDBJ whole genome shotgun (WGS) entry which is preliminary data.</text>
</comment>
<evidence type="ECO:0000313" key="4">
    <source>
        <dbReference type="Proteomes" id="UP000587760"/>
    </source>
</evidence>
<keyword evidence="1" id="KW-0175">Coiled coil</keyword>
<dbReference type="SUPFAM" id="SSF64182">
    <property type="entry name" value="DHH phosphoesterases"/>
    <property type="match status" value="1"/>
</dbReference>
<feature type="domain" description="DDH" evidence="2">
    <location>
        <begin position="23"/>
        <end position="117"/>
    </location>
</feature>
<dbReference type="InterPro" id="IPR001667">
    <property type="entry name" value="DDH_dom"/>
</dbReference>
<dbReference type="PANTHER" id="PTHR30255">
    <property type="entry name" value="SINGLE-STRANDED-DNA-SPECIFIC EXONUCLEASE RECJ"/>
    <property type="match status" value="1"/>
</dbReference>
<dbReference type="InterPro" id="IPR038763">
    <property type="entry name" value="DHH_sf"/>
</dbReference>
<accession>A0A841R9V3</accession>
<sequence>MIDDLLKAMKKALSLLERQQEKQILLFHHNDTDGLSSGAVLMEAFNRCGYEVTRYSLEKPYPQVLEKVFKTEGHIIVFADFAGKIAPEISRINKGRNLVIILDHHPAEYIEDDTVFNLDGELHGLKGDRDISASATAFLFSSLLLESRGLSPDSLVHLGVLGAIGDGFFVNGALSGINSDLFKRAEKAGTMRSEKTEAGIQYYIRLGEGEYSADYICSLLDTLGGVAYYSGGTDRGITVCLEGMTDEIREYETSLKKLQNEIFDREKENLSKNLITTGSIQWFDVGRRFEPMGVKMIGVFCTLIKDSDLVDRTRYLAGFQQVPDMVPGFGDIDFRSTKVSMRVSADLTEAIRRGDEPGLSDFLPEATLRLGGFADACHSLSAATTVSIGQERDLINEAEKVLVKRRMRNE</sequence>
<dbReference type="InterPro" id="IPR051673">
    <property type="entry name" value="SSDNA_exonuclease_RecJ"/>
</dbReference>
<dbReference type="EMBL" id="JACHGJ010000002">
    <property type="protein sequence ID" value="MBB6479790.1"/>
    <property type="molecule type" value="Genomic_DNA"/>
</dbReference>
<organism evidence="3 4">
    <name type="scientific">Spirochaeta isovalerica</name>
    <dbReference type="NCBI Taxonomy" id="150"/>
    <lineage>
        <taxon>Bacteria</taxon>
        <taxon>Pseudomonadati</taxon>
        <taxon>Spirochaetota</taxon>
        <taxon>Spirochaetia</taxon>
        <taxon>Spirochaetales</taxon>
        <taxon>Spirochaetaceae</taxon>
        <taxon>Spirochaeta</taxon>
    </lineage>
</organism>
<dbReference type="RefSeq" id="WP_184745331.1">
    <property type="nucleotide sequence ID" value="NZ_JACHGJ010000002.1"/>
</dbReference>
<gene>
    <name evidence="3" type="ORF">HNR50_001448</name>
</gene>
<dbReference type="PANTHER" id="PTHR30255:SF2">
    <property type="entry name" value="SINGLE-STRANDED-DNA-SPECIFIC EXONUCLEASE RECJ"/>
    <property type="match status" value="1"/>
</dbReference>
<evidence type="ECO:0000256" key="1">
    <source>
        <dbReference type="SAM" id="Coils"/>
    </source>
</evidence>
<evidence type="ECO:0000313" key="3">
    <source>
        <dbReference type="EMBL" id="MBB6479790.1"/>
    </source>
</evidence>
<proteinExistence type="predicted"/>
<dbReference type="Proteomes" id="UP000587760">
    <property type="component" value="Unassembled WGS sequence"/>
</dbReference>
<reference evidence="3 4" key="1">
    <citation type="submission" date="2020-08" db="EMBL/GenBank/DDBJ databases">
        <title>Genomic Encyclopedia of Type Strains, Phase IV (KMG-IV): sequencing the most valuable type-strain genomes for metagenomic binning, comparative biology and taxonomic classification.</title>
        <authorList>
            <person name="Goeker M."/>
        </authorList>
    </citation>
    <scope>NUCLEOTIDE SEQUENCE [LARGE SCALE GENOMIC DNA]</scope>
    <source>
        <strain evidence="3 4">DSM 2461</strain>
    </source>
</reference>
<evidence type="ECO:0000259" key="2">
    <source>
        <dbReference type="Pfam" id="PF01368"/>
    </source>
</evidence>
<keyword evidence="4" id="KW-1185">Reference proteome</keyword>
<feature type="coiled-coil region" evidence="1">
    <location>
        <begin position="241"/>
        <end position="268"/>
    </location>
</feature>
<keyword evidence="3" id="KW-0269">Exonuclease</keyword>